<evidence type="ECO:0000256" key="3">
    <source>
        <dbReference type="ARBA" id="ARBA00023082"/>
    </source>
</evidence>
<dbReference type="InterPro" id="IPR036388">
    <property type="entry name" value="WH-like_DNA-bd_sf"/>
</dbReference>
<evidence type="ECO:0000256" key="1">
    <source>
        <dbReference type="ARBA" id="ARBA00010641"/>
    </source>
</evidence>
<dbReference type="SUPFAM" id="SSF88946">
    <property type="entry name" value="Sigma2 domain of RNA polymerase sigma factors"/>
    <property type="match status" value="1"/>
</dbReference>
<evidence type="ECO:0000256" key="4">
    <source>
        <dbReference type="ARBA" id="ARBA00023125"/>
    </source>
</evidence>
<keyword evidence="3" id="KW-0731">Sigma factor</keyword>
<dbReference type="InterPro" id="IPR007627">
    <property type="entry name" value="RNA_pol_sigma70_r2"/>
</dbReference>
<keyword evidence="2" id="KW-0805">Transcription regulation</keyword>
<keyword evidence="5" id="KW-0804">Transcription</keyword>
<dbReference type="STRING" id="553207.HMPREF0299_5722"/>
<dbReference type="NCBIfam" id="TIGR02937">
    <property type="entry name" value="sigma70-ECF"/>
    <property type="match status" value="1"/>
</dbReference>
<sequence>MTMGAMICWEGWDMISNDRETELELIRLAQAGDQRAFRQLIQEAHSRMWAVCLSTTGNRHDAEDALQNALTSIWRNIGKFEPRAKFSTWAYRIASNAALHVIRSRRDTLDADAGMSEPDKYSLVDDQVTASIVIRRALQTLSPEFKEAIILREYAGMNYQEIAEHQQVGVQTVKSRLNRARTRLREALEEAGVNRA</sequence>
<proteinExistence type="inferred from homology"/>
<keyword evidence="4" id="KW-0238">DNA-binding</keyword>
<dbReference type="Pfam" id="PF04542">
    <property type="entry name" value="Sigma70_r2"/>
    <property type="match status" value="1"/>
</dbReference>
<feature type="domain" description="RNA polymerase sigma factor 70 region 4 type 2" evidence="7">
    <location>
        <begin position="134"/>
        <end position="184"/>
    </location>
</feature>
<dbReference type="Proteomes" id="UP000004218">
    <property type="component" value="Unassembled WGS sequence"/>
</dbReference>
<dbReference type="GO" id="GO:0006352">
    <property type="term" value="P:DNA-templated transcription initiation"/>
    <property type="evidence" value="ECO:0007669"/>
    <property type="project" value="InterPro"/>
</dbReference>
<dbReference type="PANTHER" id="PTHR43133:SF8">
    <property type="entry name" value="RNA POLYMERASE SIGMA FACTOR HI_1459-RELATED"/>
    <property type="match status" value="1"/>
</dbReference>
<evidence type="ECO:0000313" key="9">
    <source>
        <dbReference type="Proteomes" id="UP000004218"/>
    </source>
</evidence>
<dbReference type="Pfam" id="PF08281">
    <property type="entry name" value="Sigma70_r4_2"/>
    <property type="match status" value="1"/>
</dbReference>
<dbReference type="PANTHER" id="PTHR43133">
    <property type="entry name" value="RNA POLYMERASE ECF-TYPE SIGMA FACTO"/>
    <property type="match status" value="1"/>
</dbReference>
<evidence type="ECO:0000259" key="7">
    <source>
        <dbReference type="Pfam" id="PF08281"/>
    </source>
</evidence>
<comment type="similarity">
    <text evidence="1">Belongs to the sigma-70 factor family. ECF subfamily.</text>
</comment>
<dbReference type="InterPro" id="IPR014284">
    <property type="entry name" value="RNA_pol_sigma-70_dom"/>
</dbReference>
<dbReference type="InterPro" id="IPR013249">
    <property type="entry name" value="RNA_pol_sigma70_r4_t2"/>
</dbReference>
<dbReference type="InterPro" id="IPR013325">
    <property type="entry name" value="RNA_pol_sigma_r2"/>
</dbReference>
<dbReference type="GO" id="GO:0016987">
    <property type="term" value="F:sigma factor activity"/>
    <property type="evidence" value="ECO:0007669"/>
    <property type="project" value="UniProtKB-KW"/>
</dbReference>
<name>E0DBN5_9CORY</name>
<evidence type="ECO:0000256" key="5">
    <source>
        <dbReference type="ARBA" id="ARBA00023163"/>
    </source>
</evidence>
<dbReference type="InterPro" id="IPR039425">
    <property type="entry name" value="RNA_pol_sigma-70-like"/>
</dbReference>
<evidence type="ECO:0000259" key="6">
    <source>
        <dbReference type="Pfam" id="PF04542"/>
    </source>
</evidence>
<dbReference type="EMBL" id="ACSH02000002">
    <property type="protein sequence ID" value="EFM49920.1"/>
    <property type="molecule type" value="Genomic_DNA"/>
</dbReference>
<dbReference type="Gene3D" id="1.10.10.10">
    <property type="entry name" value="Winged helix-like DNA-binding domain superfamily/Winged helix DNA-binding domain"/>
    <property type="match status" value="1"/>
</dbReference>
<dbReference type="SUPFAM" id="SSF88659">
    <property type="entry name" value="Sigma3 and sigma4 domains of RNA polymerase sigma factors"/>
    <property type="match status" value="1"/>
</dbReference>
<accession>E0DBN5</accession>
<keyword evidence="9" id="KW-1185">Reference proteome</keyword>
<dbReference type="CDD" id="cd06171">
    <property type="entry name" value="Sigma70_r4"/>
    <property type="match status" value="1"/>
</dbReference>
<gene>
    <name evidence="8" type="ORF">HMPREF0299_5722</name>
</gene>
<dbReference type="AlphaFoldDB" id="E0DBN5"/>
<comment type="caution">
    <text evidence="8">The sequence shown here is derived from an EMBL/GenBank/DDBJ whole genome shotgun (WGS) entry which is preliminary data.</text>
</comment>
<dbReference type="Gene3D" id="1.10.1740.10">
    <property type="match status" value="1"/>
</dbReference>
<protein>
    <submittedName>
        <fullName evidence="8">Sigma-70 region 2</fullName>
    </submittedName>
</protein>
<dbReference type="GO" id="GO:0003677">
    <property type="term" value="F:DNA binding"/>
    <property type="evidence" value="ECO:0007669"/>
    <property type="project" value="UniProtKB-KW"/>
</dbReference>
<reference evidence="8" key="1">
    <citation type="submission" date="2010-08" db="EMBL/GenBank/DDBJ databases">
        <authorList>
            <person name="Harkins D.M."/>
            <person name="Madupu R."/>
            <person name="Durkin A.S."/>
            <person name="Torralba M."/>
            <person name="Methe B."/>
            <person name="Sutton G.G."/>
            <person name="Nelson K.E."/>
        </authorList>
    </citation>
    <scope>NUCLEOTIDE SEQUENCE [LARGE SCALE GENOMIC DNA]</scope>
    <source>
        <strain evidence="8">ATCC 14266</strain>
    </source>
</reference>
<organism evidence="8 9">
    <name type="scientific">Corynebacterium matruchotii ATCC 14266</name>
    <dbReference type="NCBI Taxonomy" id="553207"/>
    <lineage>
        <taxon>Bacteria</taxon>
        <taxon>Bacillati</taxon>
        <taxon>Actinomycetota</taxon>
        <taxon>Actinomycetes</taxon>
        <taxon>Mycobacteriales</taxon>
        <taxon>Corynebacteriaceae</taxon>
        <taxon>Corynebacterium</taxon>
    </lineage>
</organism>
<evidence type="ECO:0000256" key="2">
    <source>
        <dbReference type="ARBA" id="ARBA00023015"/>
    </source>
</evidence>
<feature type="domain" description="RNA polymerase sigma-70 region 2" evidence="6">
    <location>
        <begin position="40"/>
        <end position="106"/>
    </location>
</feature>
<dbReference type="eggNOG" id="COG1595">
    <property type="taxonomic scope" value="Bacteria"/>
</dbReference>
<dbReference type="InterPro" id="IPR013324">
    <property type="entry name" value="RNA_pol_sigma_r3/r4-like"/>
</dbReference>
<evidence type="ECO:0000313" key="8">
    <source>
        <dbReference type="EMBL" id="EFM49920.1"/>
    </source>
</evidence>